<feature type="coiled-coil region" evidence="1">
    <location>
        <begin position="23"/>
        <end position="75"/>
    </location>
</feature>
<dbReference type="Proteomes" id="UP000544095">
    <property type="component" value="Unassembled WGS sequence"/>
</dbReference>
<name>A0A8H5KQV0_9HYPO</name>
<accession>A0A8H5KQV0</accession>
<comment type="caution">
    <text evidence="2">The sequence shown here is derived from an EMBL/GenBank/DDBJ whole genome shotgun (WGS) entry which is preliminary data.</text>
</comment>
<protein>
    <submittedName>
        <fullName evidence="2">Uncharacterized protein</fullName>
    </submittedName>
</protein>
<evidence type="ECO:0000256" key="1">
    <source>
        <dbReference type="SAM" id="Coils"/>
    </source>
</evidence>
<organism evidence="2 3">
    <name type="scientific">Fusarium pseudoanthophilum</name>
    <dbReference type="NCBI Taxonomy" id="48495"/>
    <lineage>
        <taxon>Eukaryota</taxon>
        <taxon>Fungi</taxon>
        <taxon>Dikarya</taxon>
        <taxon>Ascomycota</taxon>
        <taxon>Pezizomycotina</taxon>
        <taxon>Sordariomycetes</taxon>
        <taxon>Hypocreomycetidae</taxon>
        <taxon>Hypocreales</taxon>
        <taxon>Nectriaceae</taxon>
        <taxon>Fusarium</taxon>
        <taxon>Fusarium fujikuroi species complex</taxon>
    </lineage>
</organism>
<gene>
    <name evidence="2" type="ORF">FPANT_9845</name>
</gene>
<evidence type="ECO:0000313" key="3">
    <source>
        <dbReference type="Proteomes" id="UP000544095"/>
    </source>
</evidence>
<reference evidence="2 3" key="1">
    <citation type="submission" date="2020-05" db="EMBL/GenBank/DDBJ databases">
        <title>Identification and distribution of gene clusters putatively required for synthesis of sphingolipid metabolism inhibitors in phylogenetically diverse species of the filamentous fungus Fusarium.</title>
        <authorList>
            <person name="Kim H.-S."/>
            <person name="Busman M."/>
            <person name="Brown D.W."/>
            <person name="Divon H."/>
            <person name="Uhlig S."/>
            <person name="Proctor R.H."/>
        </authorList>
    </citation>
    <scope>NUCLEOTIDE SEQUENCE [LARGE SCALE GENOMIC DNA]</scope>
    <source>
        <strain evidence="2 3">NRRL 25211</strain>
    </source>
</reference>
<dbReference type="AlphaFoldDB" id="A0A8H5KQV0"/>
<proteinExistence type="predicted"/>
<dbReference type="EMBL" id="JAAOAR010000541">
    <property type="protein sequence ID" value="KAF5578835.1"/>
    <property type="molecule type" value="Genomic_DNA"/>
</dbReference>
<keyword evidence="1" id="KW-0175">Coiled coil</keyword>
<keyword evidence="3" id="KW-1185">Reference proteome</keyword>
<evidence type="ECO:0000313" key="2">
    <source>
        <dbReference type="EMBL" id="KAF5578835.1"/>
    </source>
</evidence>
<sequence length="272" mass="30814">MASHPATPCTIAGSGQDAIGDSVESLRQRLHEAEHTITGLKAEQKATQDFFVAQNAELKKENNQLREDMAILRCQSSVAVNGSNKAPPGASTTMSPQDLKKLQGIIQEVKRHGSELHQKARELRDSVLLKQEEFSRKRRRTDSDTDKNEEENPAMQFIKACKRYKNQKTLCVTTFQGTPKLLIEDLSRAHESKSSMSYEKTKRNLADFVYSRNKPGWHCLQEVCQKGKHSTEIKDFSECPHHGSYCEFLILKQQKQNALNFTTFGDLENTTE</sequence>